<protein>
    <recommendedName>
        <fullName evidence="3">Exocyst subunit Exo70 family protein</fullName>
    </recommendedName>
</protein>
<dbReference type="GO" id="GO:0006887">
    <property type="term" value="P:exocytosis"/>
    <property type="evidence" value="ECO:0007669"/>
    <property type="project" value="UniProtKB-KW"/>
</dbReference>
<dbReference type="STRING" id="4615.A0A199W9U3"/>
<evidence type="ECO:0000313" key="7">
    <source>
        <dbReference type="Proteomes" id="UP000092600"/>
    </source>
</evidence>
<accession>A0A199W9U3</accession>
<dbReference type="SUPFAM" id="SSF74788">
    <property type="entry name" value="Cullin repeat-like"/>
    <property type="match status" value="1"/>
</dbReference>
<sequence length="699" mass="76419">MAAATPRVDGQEKVIAAAQHIVKSLATSKNAAEDMIRILSGFDNRLSSISDLFPPSSSSSSSNGALGPSSSDAVVAEEDEEEEASVEVERDAHGDDDADEEEEIAEEEHEAMLEQAERVVLQWEDPSDSDYYVWDSSSSSSSSSASAAAEYLSAVDALISLASAPSPLRGRAESALQIAATRLEDEFRRLLLRGALPIASSSSDEPASSFRRLSLSHDDTPTSSPRSDPHPHGANLEDSRGGGGGGGGRGSLSADHFSSDLLRADAVADLADIAGRMIRAGYGQELSQIYVAIRRDAIAETLAALGVDKMSIEEVQRIEWGTLDAKMKKWIHALKIAVRVLLSGERQLCDQIFVSASDELKEDCFMEAAKGCVLQLLNFGDAIAIIPRSSEKLFRILGMYEALSDVAPDLDALFSGDAREFISEEVQGILARLADAVKGTINEFGNAVQGEPSRKPLPGGEIHPATRYVMNYMGLLVDYSNTLNLLLDGESNDGDENMTPLGRCVLSLMTYLESNIEEKSKLYEDGGLQYIFLMNNKHYIVQKVKDSELKMLLGDNWIRKRRGLIRQYATSYLRASWTKVLSYLKDEGMGGSGGSSGASKTILKERFRNFNLAFEEIYRVQAGWKVLDPQLREELKISVSEKVIPAYRSFVGRFRGHLEGGRHAAKYIKYTPEDLENHVAELFEGLQGLANNPRRKLSS</sequence>
<feature type="domain" description="Exocyst complex subunit Exo70 C-terminal" evidence="5">
    <location>
        <begin position="328"/>
        <end position="680"/>
    </location>
</feature>
<evidence type="ECO:0000313" key="6">
    <source>
        <dbReference type="EMBL" id="OAY86079.1"/>
    </source>
</evidence>
<feature type="compositionally biased region" description="Low complexity" evidence="4">
    <location>
        <begin position="200"/>
        <end position="209"/>
    </location>
</feature>
<reference evidence="6 7" key="1">
    <citation type="journal article" date="2016" name="DNA Res.">
        <title>The draft genome of MD-2 pineapple using hybrid error correction of long reads.</title>
        <authorList>
            <person name="Redwan R.M."/>
            <person name="Saidin A."/>
            <person name="Kumar S.V."/>
        </authorList>
    </citation>
    <scope>NUCLEOTIDE SEQUENCE [LARGE SCALE GENOMIC DNA]</scope>
    <source>
        <strain evidence="7">cv. MD2</strain>
        <tissue evidence="6">Leaf</tissue>
    </source>
</reference>
<dbReference type="Proteomes" id="UP000092600">
    <property type="component" value="Unassembled WGS sequence"/>
</dbReference>
<dbReference type="PANTHER" id="PTHR12542:SF142">
    <property type="entry name" value="EXOCYST SUBUNIT EXO70 FAMILY PROTEIN"/>
    <property type="match status" value="1"/>
</dbReference>
<dbReference type="GO" id="GO:0000145">
    <property type="term" value="C:exocyst"/>
    <property type="evidence" value="ECO:0007669"/>
    <property type="project" value="InterPro"/>
</dbReference>
<keyword evidence="2 3" id="KW-0813">Transport</keyword>
<dbReference type="AlphaFoldDB" id="A0A199W9U3"/>
<dbReference type="GO" id="GO:0015031">
    <property type="term" value="P:protein transport"/>
    <property type="evidence" value="ECO:0007669"/>
    <property type="project" value="UniProtKB-KW"/>
</dbReference>
<feature type="compositionally biased region" description="Acidic residues" evidence="4">
    <location>
        <begin position="75"/>
        <end position="86"/>
    </location>
</feature>
<evidence type="ECO:0000256" key="2">
    <source>
        <dbReference type="ARBA" id="ARBA00022448"/>
    </source>
</evidence>
<feature type="compositionally biased region" description="Acidic residues" evidence="4">
    <location>
        <begin position="96"/>
        <end position="109"/>
    </location>
</feature>
<dbReference type="Gene3D" id="1.20.1280.170">
    <property type="entry name" value="Exocyst complex component Exo70"/>
    <property type="match status" value="1"/>
</dbReference>
<name>A0A199W9U3_ANACO</name>
<evidence type="ECO:0000259" key="5">
    <source>
        <dbReference type="Pfam" id="PF03081"/>
    </source>
</evidence>
<evidence type="ECO:0000256" key="1">
    <source>
        <dbReference type="ARBA" id="ARBA00006756"/>
    </source>
</evidence>
<evidence type="ECO:0000256" key="4">
    <source>
        <dbReference type="SAM" id="MobiDB-lite"/>
    </source>
</evidence>
<keyword evidence="3" id="KW-0268">Exocytosis</keyword>
<dbReference type="Pfam" id="PF03081">
    <property type="entry name" value="Exo70_C"/>
    <property type="match status" value="1"/>
</dbReference>
<gene>
    <name evidence="6" type="ORF">ACMD2_05508</name>
</gene>
<comment type="caution">
    <text evidence="6">The sequence shown here is derived from an EMBL/GenBank/DDBJ whole genome shotgun (WGS) entry which is preliminary data.</text>
</comment>
<dbReference type="InterPro" id="IPR046364">
    <property type="entry name" value="Exo70_C"/>
</dbReference>
<evidence type="ECO:0000256" key="3">
    <source>
        <dbReference type="RuleBase" id="RU365026"/>
    </source>
</evidence>
<dbReference type="InterPro" id="IPR016159">
    <property type="entry name" value="Cullin_repeat-like_dom_sf"/>
</dbReference>
<feature type="region of interest" description="Disordered" evidence="4">
    <location>
        <begin position="50"/>
        <end position="117"/>
    </location>
</feature>
<feature type="compositionally biased region" description="Low complexity" evidence="4">
    <location>
        <begin position="50"/>
        <end position="74"/>
    </location>
</feature>
<organism evidence="6 7">
    <name type="scientific">Ananas comosus</name>
    <name type="common">Pineapple</name>
    <name type="synonym">Ananas ananas</name>
    <dbReference type="NCBI Taxonomy" id="4615"/>
    <lineage>
        <taxon>Eukaryota</taxon>
        <taxon>Viridiplantae</taxon>
        <taxon>Streptophyta</taxon>
        <taxon>Embryophyta</taxon>
        <taxon>Tracheophyta</taxon>
        <taxon>Spermatophyta</taxon>
        <taxon>Magnoliopsida</taxon>
        <taxon>Liliopsida</taxon>
        <taxon>Poales</taxon>
        <taxon>Bromeliaceae</taxon>
        <taxon>Bromelioideae</taxon>
        <taxon>Ananas</taxon>
    </lineage>
</organism>
<comment type="similarity">
    <text evidence="1 3">Belongs to the EXO70 family.</text>
</comment>
<dbReference type="InterPro" id="IPR004140">
    <property type="entry name" value="Exo70"/>
</dbReference>
<dbReference type="Pfam" id="PF20669">
    <property type="entry name" value="Exo70_N"/>
    <property type="match status" value="1"/>
</dbReference>
<dbReference type="EMBL" id="LSRQ01000011">
    <property type="protein sequence ID" value="OAY86079.1"/>
    <property type="molecule type" value="Genomic_DNA"/>
</dbReference>
<feature type="region of interest" description="Disordered" evidence="4">
    <location>
        <begin position="200"/>
        <end position="250"/>
    </location>
</feature>
<dbReference type="PANTHER" id="PTHR12542">
    <property type="entry name" value="EXOCYST COMPLEX PROTEIN EXO70"/>
    <property type="match status" value="1"/>
</dbReference>
<feature type="compositionally biased region" description="Basic and acidic residues" evidence="4">
    <location>
        <begin position="227"/>
        <end position="240"/>
    </location>
</feature>
<proteinExistence type="inferred from homology"/>
<comment type="function">
    <text evidence="3">Component of the exocyst complex.</text>
</comment>
<feature type="compositionally biased region" description="Gly residues" evidence="4">
    <location>
        <begin position="241"/>
        <end position="250"/>
    </location>
</feature>
<dbReference type="GO" id="GO:0005546">
    <property type="term" value="F:phosphatidylinositol-4,5-bisphosphate binding"/>
    <property type="evidence" value="ECO:0007669"/>
    <property type="project" value="InterPro"/>
</dbReference>
<keyword evidence="3" id="KW-0653">Protein transport</keyword>